<dbReference type="Proteomes" id="UP001286313">
    <property type="component" value="Unassembled WGS sequence"/>
</dbReference>
<accession>A0AAE1BQ53</accession>
<sequence length="260" mass="29837">MSAVWWTFSVVLIYTYTGTLIAFLTVPRLSSLINSLEELANQDQVLWTYRARTAHETLFAEKSWLDFAMEQDYLATNQCRMAQVEQHFFSAGFGWVLQEESIYLQLFNSEILINNTQKNSPSTPSFINNNTQKNTPSTPSFINNNTQKNTPSTPSFINNNTQKNTPSTPSFINNTTQKNTPSTPSFINNITQKNTPSTPSFINNNTQKNTHSTHLPHKQHTEEHSLNTILHKQQHTEKHSLNTILHKQQQRRTLPQHHPS</sequence>
<dbReference type="AlphaFoldDB" id="A0AAE1BQ53"/>
<dbReference type="GO" id="GO:0005886">
    <property type="term" value="C:plasma membrane"/>
    <property type="evidence" value="ECO:0007669"/>
    <property type="project" value="UniProtKB-SubCell"/>
</dbReference>
<keyword evidence="5 10" id="KW-1133">Transmembrane helix</keyword>
<evidence type="ECO:0000256" key="6">
    <source>
        <dbReference type="ARBA" id="ARBA00023136"/>
    </source>
</evidence>
<keyword evidence="8" id="KW-0325">Glycoprotein</keyword>
<evidence type="ECO:0000313" key="13">
    <source>
        <dbReference type="Proteomes" id="UP001286313"/>
    </source>
</evidence>
<feature type="compositionally biased region" description="Polar residues" evidence="9">
    <location>
        <begin position="203"/>
        <end position="213"/>
    </location>
</feature>
<dbReference type="GO" id="GO:0015276">
    <property type="term" value="F:ligand-gated monoatomic ion channel activity"/>
    <property type="evidence" value="ECO:0007669"/>
    <property type="project" value="InterPro"/>
</dbReference>
<evidence type="ECO:0000256" key="3">
    <source>
        <dbReference type="ARBA" id="ARBA00022475"/>
    </source>
</evidence>
<evidence type="ECO:0000256" key="7">
    <source>
        <dbReference type="ARBA" id="ARBA00023170"/>
    </source>
</evidence>
<evidence type="ECO:0000256" key="2">
    <source>
        <dbReference type="ARBA" id="ARBA00008685"/>
    </source>
</evidence>
<feature type="domain" description="Ionotropic glutamate receptor C-terminal" evidence="11">
    <location>
        <begin position="1"/>
        <end position="148"/>
    </location>
</feature>
<feature type="region of interest" description="Disordered" evidence="9">
    <location>
        <begin position="118"/>
        <end position="170"/>
    </location>
</feature>
<keyword evidence="6 10" id="KW-0472">Membrane</keyword>
<comment type="caution">
    <text evidence="12">The sequence shown here is derived from an EMBL/GenBank/DDBJ whole genome shotgun (WGS) entry which is preliminary data.</text>
</comment>
<dbReference type="InterPro" id="IPR001320">
    <property type="entry name" value="Iontro_rcpt_C"/>
</dbReference>
<evidence type="ECO:0000256" key="4">
    <source>
        <dbReference type="ARBA" id="ARBA00022692"/>
    </source>
</evidence>
<feature type="region of interest" description="Disordered" evidence="9">
    <location>
        <begin position="203"/>
        <end position="223"/>
    </location>
</feature>
<evidence type="ECO:0000313" key="12">
    <source>
        <dbReference type="EMBL" id="KAK3853294.1"/>
    </source>
</evidence>
<comment type="similarity">
    <text evidence="2">Belongs to the glutamate-gated ion channel (TC 1.A.10.1) family.</text>
</comment>
<name>A0AAE1BQ53_PETCI</name>
<proteinExistence type="inferred from homology"/>
<gene>
    <name evidence="12" type="ORF">Pcinc_040163</name>
</gene>
<dbReference type="Gene3D" id="1.10.287.70">
    <property type="match status" value="1"/>
</dbReference>
<keyword evidence="13" id="KW-1185">Reference proteome</keyword>
<keyword evidence="7" id="KW-0675">Receptor</keyword>
<dbReference type="GO" id="GO:0050906">
    <property type="term" value="P:detection of stimulus involved in sensory perception"/>
    <property type="evidence" value="ECO:0007669"/>
    <property type="project" value="UniProtKB-ARBA"/>
</dbReference>
<dbReference type="PANTHER" id="PTHR42643">
    <property type="entry name" value="IONOTROPIC RECEPTOR 20A-RELATED"/>
    <property type="match status" value="1"/>
</dbReference>
<evidence type="ECO:0000256" key="9">
    <source>
        <dbReference type="SAM" id="MobiDB-lite"/>
    </source>
</evidence>
<dbReference type="PANTHER" id="PTHR42643:SF24">
    <property type="entry name" value="IONOTROPIC RECEPTOR 60A"/>
    <property type="match status" value="1"/>
</dbReference>
<evidence type="ECO:0000256" key="1">
    <source>
        <dbReference type="ARBA" id="ARBA00004651"/>
    </source>
</evidence>
<keyword evidence="4 10" id="KW-0812">Transmembrane</keyword>
<reference evidence="12" key="1">
    <citation type="submission" date="2023-10" db="EMBL/GenBank/DDBJ databases">
        <title>Genome assemblies of two species of porcelain crab, Petrolisthes cinctipes and Petrolisthes manimaculis (Anomura: Porcellanidae).</title>
        <authorList>
            <person name="Angst P."/>
        </authorList>
    </citation>
    <scope>NUCLEOTIDE SEQUENCE</scope>
    <source>
        <strain evidence="12">PB745_01</strain>
        <tissue evidence="12">Gill</tissue>
    </source>
</reference>
<dbReference type="Pfam" id="PF00060">
    <property type="entry name" value="Lig_chan"/>
    <property type="match status" value="1"/>
</dbReference>
<dbReference type="EMBL" id="JAWQEG010007014">
    <property type="protein sequence ID" value="KAK3853294.1"/>
    <property type="molecule type" value="Genomic_DNA"/>
</dbReference>
<feature type="transmembrane region" description="Helical" evidence="10">
    <location>
        <begin position="6"/>
        <end position="26"/>
    </location>
</feature>
<keyword evidence="3" id="KW-1003">Cell membrane</keyword>
<comment type="subcellular location">
    <subcellularLocation>
        <location evidence="1">Cell membrane</location>
        <topology evidence="1">Multi-pass membrane protein</topology>
    </subcellularLocation>
</comment>
<evidence type="ECO:0000256" key="10">
    <source>
        <dbReference type="SAM" id="Phobius"/>
    </source>
</evidence>
<protein>
    <recommendedName>
        <fullName evidence="11">Ionotropic glutamate receptor C-terminal domain-containing protein</fullName>
    </recommendedName>
</protein>
<evidence type="ECO:0000256" key="8">
    <source>
        <dbReference type="ARBA" id="ARBA00023180"/>
    </source>
</evidence>
<evidence type="ECO:0000256" key="5">
    <source>
        <dbReference type="ARBA" id="ARBA00022989"/>
    </source>
</evidence>
<evidence type="ECO:0000259" key="11">
    <source>
        <dbReference type="Pfam" id="PF00060"/>
    </source>
</evidence>
<dbReference type="InterPro" id="IPR052192">
    <property type="entry name" value="Insect_Ionotropic_Sensory_Rcpt"/>
</dbReference>
<organism evidence="12 13">
    <name type="scientific">Petrolisthes cinctipes</name>
    <name type="common">Flat porcelain crab</name>
    <dbReference type="NCBI Taxonomy" id="88211"/>
    <lineage>
        <taxon>Eukaryota</taxon>
        <taxon>Metazoa</taxon>
        <taxon>Ecdysozoa</taxon>
        <taxon>Arthropoda</taxon>
        <taxon>Crustacea</taxon>
        <taxon>Multicrustacea</taxon>
        <taxon>Malacostraca</taxon>
        <taxon>Eumalacostraca</taxon>
        <taxon>Eucarida</taxon>
        <taxon>Decapoda</taxon>
        <taxon>Pleocyemata</taxon>
        <taxon>Anomura</taxon>
        <taxon>Galatheoidea</taxon>
        <taxon>Porcellanidae</taxon>
        <taxon>Petrolisthes</taxon>
    </lineage>
</organism>